<evidence type="ECO:0000256" key="2">
    <source>
        <dbReference type="ARBA" id="ARBA00022741"/>
    </source>
</evidence>
<dbReference type="EMBL" id="UYJE01000550">
    <property type="protein sequence ID" value="VDH94082.1"/>
    <property type="molecule type" value="Genomic_DNA"/>
</dbReference>
<dbReference type="PANTHER" id="PTHR14187">
    <property type="entry name" value="ALPHA KINASE/ELONGATION FACTOR 2 KINASE"/>
    <property type="match status" value="1"/>
</dbReference>
<evidence type="ECO:0000256" key="4">
    <source>
        <dbReference type="SAM" id="MobiDB-lite"/>
    </source>
</evidence>
<dbReference type="GO" id="GO:0140662">
    <property type="term" value="F:ATP-dependent protein folding chaperone"/>
    <property type="evidence" value="ECO:0007669"/>
    <property type="project" value="InterPro"/>
</dbReference>
<evidence type="ECO:0000313" key="6">
    <source>
        <dbReference type="Proteomes" id="UP000596742"/>
    </source>
</evidence>
<dbReference type="Gene3D" id="3.30.420.40">
    <property type="match status" value="4"/>
</dbReference>
<keyword evidence="2" id="KW-0547">Nucleotide-binding</keyword>
<feature type="compositionally biased region" description="Polar residues" evidence="4">
    <location>
        <begin position="1"/>
        <end position="24"/>
    </location>
</feature>
<proteinExistence type="inferred from homology"/>
<evidence type="ECO:0008006" key="7">
    <source>
        <dbReference type="Google" id="ProtNLM"/>
    </source>
</evidence>
<dbReference type="Pfam" id="PF00012">
    <property type="entry name" value="HSP70"/>
    <property type="match status" value="2"/>
</dbReference>
<feature type="region of interest" description="Disordered" evidence="4">
    <location>
        <begin position="44"/>
        <end position="63"/>
    </location>
</feature>
<dbReference type="InterPro" id="IPR043129">
    <property type="entry name" value="ATPase_NBD"/>
</dbReference>
<dbReference type="PANTHER" id="PTHR14187:SF5">
    <property type="entry name" value="HEAT SHOCK 70 KDA PROTEIN 12A"/>
    <property type="match status" value="1"/>
</dbReference>
<accession>A0A8B6BQD2</accession>
<sequence length="1360" mass="153414">MGNCLQGSRRTPNYNQSGHPTNPQGIEPNQLYPVLQQDGHSIMASAPPPYSERDPNIPQISNGRQSVRHVQRNRPSMFAQEQNPTENNKILVAAIDFGTTFSGYAFSFRHDYEADKLKISTNLWPHNSGLSTKAPSAVLIGPDRQVVAFGYDAQKKYADILETDNGAEYMFFQKFKMILYTTENLNSQTLIYDVTGKEMLAIDVFGLVIGYLRDHLLQRLRGRDNQTFFQENMIQWVVTVPAIWNDKAKQFMRRAADQGGIKNENLTLALEPEAAALYCRYIPQCISASGSTMSTTALEKGTKYLILDLGGGTVDVTVHEIQEDGALQEVHYASGGCWGGSTVDMEFRNLLINIFGSDVIEEANSKYPHEILDLFLDFEMKKRTFEPGQTTNVALKCPACLYDIFKDKNNITVQEHSTQSEMKDAVEFKRDKIFVFASTFKSLFDNSVAAIVHHLNELLHTSPVTGVTTILLVGGYSDSYVIKDAIVSNFPHMRIINPDDCSLAVLKGAVLFGHEPNAITSRICKYTYGIVMNKVFVDGVHPESKRRRYNEMDICDDIFDIHLQKGEKIEIGKPRPEKAYYAPYIGADSALLEVYASTCESPAFVTEDSCTYLGSLVIQLSPDANDKMKEQLINVSFHYCGTELEVAAREEKTRNVMKAKFDFIENRTKTRNSKKELDNISIPLEMLSMELSSMYAVTHQKRTCHVRFQYVPNEFCFIRVLEIQARKYRAPEGLIRKTTNKDKDCSSKTDKQSWEIVFQNHTKKQIVISMFHVTMTQLFSNNHILVAAIDFGTSYSGYAFSFRHEYQRDQLKISTNLWAHNSGLSPKAPSAVLIGPDRQVEAFGYEAHSKYNDMIEGGYETNHLYFEKFKMILYTVENLNNLTVIQDICGKEMLAIDVFGLVIEYLRNHLLSRVESQDSKSMLQEDMIQWVLTVPAIWGEKAKQFMRNAAAKGGIQNEHLILALEPEVASLYCRHFPQSLTIYGTRSFTEALENGSKYLVLDIGGGTVDVTAHEIQSDGTLKELYQASGGSWGGTTVDNEFKKLLITIFGSEVIAETTTDYPSEMVDLMLDFEMKKRTFEPGITKHVSLKCPTCLFTTYQKKNNVCIEETIVTTPIGDKIKFLRDKLIINSEKFESLFDNTVNKLVMHLRKLLHLEQLMDITTILLVGGFSDSIIIKNSILSNFPKIRIINPEDCSLAVLKGAVLYGHNPKIIKSRICKFSYGIGIHVKFEEGVHPEERKRTISGSDICDDIFDVHLNLGERVEINTPRLEKVYHAQNNPAKIAYLDVYASTSESPMFVTDESCNKIGYVILELSGVKETNERVVNVFLFGGKDCEFIYDLFQKGVANAAISVLTLSVGV</sequence>
<evidence type="ECO:0000256" key="3">
    <source>
        <dbReference type="ARBA" id="ARBA00022840"/>
    </source>
</evidence>
<dbReference type="Gene3D" id="3.90.640.10">
    <property type="entry name" value="Actin, Chain A, domain 4"/>
    <property type="match status" value="2"/>
</dbReference>
<gene>
    <name evidence="5" type="ORF">MGAL_10B026053</name>
</gene>
<keyword evidence="3" id="KW-0067">ATP-binding</keyword>
<dbReference type="Proteomes" id="UP000596742">
    <property type="component" value="Unassembled WGS sequence"/>
</dbReference>
<comment type="caution">
    <text evidence="5">The sequence shown here is derived from an EMBL/GenBank/DDBJ whole genome shotgun (WGS) entry which is preliminary data.</text>
</comment>
<feature type="non-terminal residue" evidence="5">
    <location>
        <position position="1"/>
    </location>
</feature>
<reference evidence="5" key="1">
    <citation type="submission" date="2018-11" db="EMBL/GenBank/DDBJ databases">
        <authorList>
            <person name="Alioto T."/>
            <person name="Alioto T."/>
        </authorList>
    </citation>
    <scope>NUCLEOTIDE SEQUENCE</scope>
</reference>
<dbReference type="GO" id="GO:0005524">
    <property type="term" value="F:ATP binding"/>
    <property type="evidence" value="ECO:0007669"/>
    <property type="project" value="UniProtKB-KW"/>
</dbReference>
<name>A0A8B6BQD2_MYTGA</name>
<protein>
    <recommendedName>
        <fullName evidence="7">Heat shock 70 kDa protein 12A</fullName>
    </recommendedName>
</protein>
<dbReference type="OrthoDB" id="6127299at2759"/>
<dbReference type="InterPro" id="IPR013126">
    <property type="entry name" value="Hsp_70_fam"/>
</dbReference>
<evidence type="ECO:0000256" key="1">
    <source>
        <dbReference type="ARBA" id="ARBA00007381"/>
    </source>
</evidence>
<organism evidence="5 6">
    <name type="scientific">Mytilus galloprovincialis</name>
    <name type="common">Mediterranean mussel</name>
    <dbReference type="NCBI Taxonomy" id="29158"/>
    <lineage>
        <taxon>Eukaryota</taxon>
        <taxon>Metazoa</taxon>
        <taxon>Spiralia</taxon>
        <taxon>Lophotrochozoa</taxon>
        <taxon>Mollusca</taxon>
        <taxon>Bivalvia</taxon>
        <taxon>Autobranchia</taxon>
        <taxon>Pteriomorphia</taxon>
        <taxon>Mytilida</taxon>
        <taxon>Mytiloidea</taxon>
        <taxon>Mytilidae</taxon>
        <taxon>Mytilinae</taxon>
        <taxon>Mytilus</taxon>
    </lineage>
</organism>
<dbReference type="SUPFAM" id="SSF53067">
    <property type="entry name" value="Actin-like ATPase domain"/>
    <property type="match status" value="4"/>
</dbReference>
<evidence type="ECO:0000313" key="5">
    <source>
        <dbReference type="EMBL" id="VDH94082.1"/>
    </source>
</evidence>
<comment type="similarity">
    <text evidence="1">Belongs to the heat shock protein 70 family.</text>
</comment>
<dbReference type="CDD" id="cd10229">
    <property type="entry name" value="ASKHA_NBD_HSP70_HSPA12"/>
    <property type="match status" value="2"/>
</dbReference>
<feature type="region of interest" description="Disordered" evidence="4">
    <location>
        <begin position="1"/>
        <end position="29"/>
    </location>
</feature>
<keyword evidence="6" id="KW-1185">Reference proteome</keyword>